<dbReference type="GO" id="GO:0006436">
    <property type="term" value="P:tryptophanyl-tRNA aminoacylation"/>
    <property type="evidence" value="ECO:0007669"/>
    <property type="project" value="UniProtKB-UniRule"/>
</dbReference>
<dbReference type="Pfam" id="PF00579">
    <property type="entry name" value="tRNA-synt_1b"/>
    <property type="match status" value="1"/>
</dbReference>
<dbReference type="GO" id="GO:0005524">
    <property type="term" value="F:ATP binding"/>
    <property type="evidence" value="ECO:0007669"/>
    <property type="project" value="UniProtKB-KW"/>
</dbReference>
<evidence type="ECO:0000256" key="4">
    <source>
        <dbReference type="ARBA" id="ARBA00022741"/>
    </source>
</evidence>
<name>C7LKA9_KARMS</name>
<dbReference type="EMBL" id="CP001605">
    <property type="protein sequence ID" value="ACU52871.1"/>
    <property type="molecule type" value="Genomic_DNA"/>
</dbReference>
<dbReference type="EC" id="6.1.1.2" evidence="2 8"/>
<dbReference type="GO" id="GO:0004830">
    <property type="term" value="F:tryptophan-tRNA ligase activity"/>
    <property type="evidence" value="ECO:0007669"/>
    <property type="project" value="UniProtKB-UniRule"/>
</dbReference>
<dbReference type="HOGENOM" id="CLU_029244_5_0_10"/>
<evidence type="ECO:0000256" key="2">
    <source>
        <dbReference type="ARBA" id="ARBA00013161"/>
    </source>
</evidence>
<evidence type="ECO:0000256" key="3">
    <source>
        <dbReference type="ARBA" id="ARBA00022598"/>
    </source>
</evidence>
<keyword evidence="5 9" id="KW-0067">ATP-binding</keyword>
<dbReference type="InterPro" id="IPR002306">
    <property type="entry name" value="Trp-tRNA-ligase"/>
</dbReference>
<dbReference type="PANTHER" id="PTHR43766:SF1">
    <property type="entry name" value="TRYPTOPHAN--TRNA LIGASE, MITOCHONDRIAL"/>
    <property type="match status" value="1"/>
</dbReference>
<comment type="similarity">
    <text evidence="1 9">Belongs to the class-I aminoacyl-tRNA synthetase family.</text>
</comment>
<gene>
    <name evidence="10" type="primary">trpS</name>
    <name evidence="10" type="ordered locus">SMDSEM_165</name>
</gene>
<keyword evidence="7 9" id="KW-0030">Aminoacyl-tRNA synthetase</keyword>
<evidence type="ECO:0000256" key="1">
    <source>
        <dbReference type="ARBA" id="ARBA00005594"/>
    </source>
</evidence>
<organism evidence="10 11">
    <name type="scientific">Karelsulcia muelleri (strain SMDSEM)</name>
    <name type="common">Sulcia muelleri</name>
    <dbReference type="NCBI Taxonomy" id="595499"/>
    <lineage>
        <taxon>Bacteria</taxon>
        <taxon>Pseudomonadati</taxon>
        <taxon>Bacteroidota</taxon>
        <taxon>Flavobacteriia</taxon>
        <taxon>Flavobacteriales</taxon>
        <taxon>Candidatus Karelsulcia</taxon>
    </lineage>
</organism>
<dbReference type="STRING" id="595499.SMDSEM_165"/>
<evidence type="ECO:0000313" key="11">
    <source>
        <dbReference type="Proteomes" id="UP000008074"/>
    </source>
</evidence>
<dbReference type="KEGG" id="sms:SMDSEM_165"/>
<dbReference type="InterPro" id="IPR002305">
    <property type="entry name" value="aa-tRNA-synth_Ic"/>
</dbReference>
<evidence type="ECO:0000256" key="8">
    <source>
        <dbReference type="NCBIfam" id="TIGR00233"/>
    </source>
</evidence>
<evidence type="ECO:0000256" key="6">
    <source>
        <dbReference type="ARBA" id="ARBA00022917"/>
    </source>
</evidence>
<evidence type="ECO:0000313" key="10">
    <source>
        <dbReference type="EMBL" id="ACU52871.1"/>
    </source>
</evidence>
<dbReference type="PRINTS" id="PR01039">
    <property type="entry name" value="TRNASYNTHTRP"/>
</dbReference>
<keyword evidence="6 9" id="KW-0648">Protein biosynthesis</keyword>
<dbReference type="PANTHER" id="PTHR43766">
    <property type="entry name" value="TRYPTOPHAN--TRNA LIGASE, MITOCHONDRIAL"/>
    <property type="match status" value="1"/>
</dbReference>
<evidence type="ECO:0000256" key="7">
    <source>
        <dbReference type="ARBA" id="ARBA00023146"/>
    </source>
</evidence>
<dbReference type="InterPro" id="IPR014729">
    <property type="entry name" value="Rossmann-like_a/b/a_fold"/>
</dbReference>
<sequence>MSRILTGIQSTGIPHIGNLLGVMLPTIKNSKTSLKEVFILIADFHSFTNIKSIKNIKNNTYKIAAAWLACGLKLDKAILYRQSDIPQITELFWFLNCFFPYQRLKLSHSFKSKNNINTGLFTYPILMAADILLFDSKIVFVGKDQLQHIEITRKIAKKINNKIKNLFLIPEAKIKKTSMAIPGIDGYKMSKSRKNTIDIFSSKEKIKTQIMKIHTSSNSTFSKKNLKNEIIYNIYKLLFNKKYFFLFEKKLMEDPSFGYEKAKRKLYKHILCFFSNERKKFNFYIKNIKIIDSILEKGAQKARKIAINTINKVRSVFNLKKKVF</sequence>
<proteinExistence type="inferred from homology"/>
<dbReference type="NCBIfam" id="TIGR00233">
    <property type="entry name" value="trpS"/>
    <property type="match status" value="1"/>
</dbReference>
<keyword evidence="4 9" id="KW-0547">Nucleotide-binding</keyword>
<dbReference type="InterPro" id="IPR050203">
    <property type="entry name" value="Trp-tRNA_synthetase"/>
</dbReference>
<protein>
    <recommendedName>
        <fullName evidence="2 8">Tryptophan--tRNA ligase</fullName>
        <ecNumber evidence="2 8">6.1.1.2</ecNumber>
    </recommendedName>
</protein>
<evidence type="ECO:0000256" key="5">
    <source>
        <dbReference type="ARBA" id="ARBA00022840"/>
    </source>
</evidence>
<dbReference type="Gene3D" id="1.10.240.10">
    <property type="entry name" value="Tyrosyl-Transfer RNA Synthetase"/>
    <property type="match status" value="1"/>
</dbReference>
<accession>C7LKA9</accession>
<keyword evidence="3 9" id="KW-0436">Ligase</keyword>
<dbReference type="AlphaFoldDB" id="C7LKA9"/>
<dbReference type="Gene3D" id="3.40.50.620">
    <property type="entry name" value="HUPs"/>
    <property type="match status" value="1"/>
</dbReference>
<dbReference type="Proteomes" id="UP000008074">
    <property type="component" value="Chromosome"/>
</dbReference>
<reference evidence="10 11" key="1">
    <citation type="journal article" date="2009" name="Proc. Natl. Acad. Sci. U.S.A.">
        <title>Convergent evolution of metabolic roles in bacterial co-symbionts of insects.</title>
        <authorList>
            <person name="McCutcheon J.P."/>
            <person name="McDonald B.R."/>
            <person name="Moran N.A."/>
        </authorList>
    </citation>
    <scope>NUCLEOTIDE SEQUENCE [LARGE SCALE GENOMIC DNA]</scope>
    <source>
        <strain evidence="10 11">SMDSEM</strain>
    </source>
</reference>
<evidence type="ECO:0000256" key="9">
    <source>
        <dbReference type="RuleBase" id="RU363036"/>
    </source>
</evidence>
<dbReference type="SUPFAM" id="SSF52374">
    <property type="entry name" value="Nucleotidylyl transferase"/>
    <property type="match status" value="1"/>
</dbReference>
<dbReference type="GO" id="GO:0005829">
    <property type="term" value="C:cytosol"/>
    <property type="evidence" value="ECO:0007669"/>
    <property type="project" value="TreeGrafter"/>
</dbReference>